<dbReference type="Pfam" id="PF03924">
    <property type="entry name" value="CHASE"/>
    <property type="match status" value="1"/>
</dbReference>
<feature type="transmembrane region" description="Helical" evidence="10">
    <location>
        <begin position="120"/>
        <end position="140"/>
    </location>
</feature>
<gene>
    <name evidence="15" type="ORF">GCM10007879_15560</name>
</gene>
<dbReference type="Pfam" id="PF08447">
    <property type="entry name" value="PAS_3"/>
    <property type="match status" value="1"/>
</dbReference>
<dbReference type="PANTHER" id="PTHR43047:SF72">
    <property type="entry name" value="OSMOSENSING HISTIDINE PROTEIN KINASE SLN1"/>
    <property type="match status" value="1"/>
</dbReference>
<dbReference type="PRINTS" id="PR00344">
    <property type="entry name" value="BCTRLSENSOR"/>
</dbReference>
<evidence type="ECO:0000259" key="13">
    <source>
        <dbReference type="PROSITE" id="PS50113"/>
    </source>
</evidence>
<evidence type="ECO:0000256" key="4">
    <source>
        <dbReference type="ARBA" id="ARBA00022553"/>
    </source>
</evidence>
<dbReference type="InterPro" id="IPR000700">
    <property type="entry name" value="PAS-assoc_C"/>
</dbReference>
<evidence type="ECO:0000259" key="11">
    <source>
        <dbReference type="PROSITE" id="PS50109"/>
    </source>
</evidence>
<organism evidence="15 16">
    <name type="scientific">Maritalea porphyrae</name>
    <dbReference type="NCBI Taxonomy" id="880732"/>
    <lineage>
        <taxon>Bacteria</taxon>
        <taxon>Pseudomonadati</taxon>
        <taxon>Pseudomonadota</taxon>
        <taxon>Alphaproteobacteria</taxon>
        <taxon>Hyphomicrobiales</taxon>
        <taxon>Devosiaceae</taxon>
        <taxon>Maritalea</taxon>
    </lineage>
</organism>
<evidence type="ECO:0000256" key="8">
    <source>
        <dbReference type="ARBA" id="ARBA00022989"/>
    </source>
</evidence>
<dbReference type="PROSITE" id="PS50109">
    <property type="entry name" value="HIS_KIN"/>
    <property type="match status" value="1"/>
</dbReference>
<dbReference type="EC" id="2.7.13.3" evidence="3"/>
<dbReference type="Gene3D" id="3.30.450.350">
    <property type="entry name" value="CHASE domain"/>
    <property type="match status" value="1"/>
</dbReference>
<dbReference type="InterPro" id="IPR036097">
    <property type="entry name" value="HisK_dim/P_sf"/>
</dbReference>
<evidence type="ECO:0000256" key="3">
    <source>
        <dbReference type="ARBA" id="ARBA00012438"/>
    </source>
</evidence>
<dbReference type="InterPro" id="IPR005467">
    <property type="entry name" value="His_kinase_dom"/>
</dbReference>
<dbReference type="Proteomes" id="UP001161405">
    <property type="component" value="Unassembled WGS sequence"/>
</dbReference>
<keyword evidence="8 10" id="KW-1133">Transmembrane helix</keyword>
<dbReference type="PROSITE" id="PS50839">
    <property type="entry name" value="CHASE"/>
    <property type="match status" value="1"/>
</dbReference>
<dbReference type="PANTHER" id="PTHR43047">
    <property type="entry name" value="TWO-COMPONENT HISTIDINE PROTEIN KINASE"/>
    <property type="match status" value="1"/>
</dbReference>
<dbReference type="InterPro" id="IPR036890">
    <property type="entry name" value="HATPase_C_sf"/>
</dbReference>
<dbReference type="SMART" id="SM00388">
    <property type="entry name" value="HisKA"/>
    <property type="match status" value="1"/>
</dbReference>
<evidence type="ECO:0000256" key="7">
    <source>
        <dbReference type="ARBA" id="ARBA00022777"/>
    </source>
</evidence>
<reference evidence="15" key="1">
    <citation type="journal article" date="2014" name="Int. J. Syst. Evol. Microbiol.">
        <title>Complete genome of a new Firmicutes species belonging to the dominant human colonic microbiota ('Ruminococcus bicirculans') reveals two chromosomes and a selective capacity to utilize plant glucans.</title>
        <authorList>
            <consortium name="NISC Comparative Sequencing Program"/>
            <person name="Wegmann U."/>
            <person name="Louis P."/>
            <person name="Goesmann A."/>
            <person name="Henrissat B."/>
            <person name="Duncan S.H."/>
            <person name="Flint H.J."/>
        </authorList>
    </citation>
    <scope>NUCLEOTIDE SEQUENCE</scope>
    <source>
        <strain evidence="15">NBRC 107169</strain>
    </source>
</reference>
<dbReference type="InterPro" id="IPR000014">
    <property type="entry name" value="PAS"/>
</dbReference>
<evidence type="ECO:0000256" key="5">
    <source>
        <dbReference type="ARBA" id="ARBA00022679"/>
    </source>
</evidence>
<feature type="transmembrane region" description="Helical" evidence="10">
    <location>
        <begin position="192"/>
        <end position="210"/>
    </location>
</feature>
<keyword evidence="9 10" id="KW-0472">Membrane</keyword>
<keyword evidence="4" id="KW-0597">Phosphoprotein</keyword>
<reference evidence="15" key="2">
    <citation type="submission" date="2023-01" db="EMBL/GenBank/DDBJ databases">
        <title>Draft genome sequence of Maritalea porphyrae strain NBRC 107169.</title>
        <authorList>
            <person name="Sun Q."/>
            <person name="Mori K."/>
        </authorList>
    </citation>
    <scope>NUCLEOTIDE SEQUENCE</scope>
    <source>
        <strain evidence="15">NBRC 107169</strain>
    </source>
</reference>
<dbReference type="PROSITE" id="PS50113">
    <property type="entry name" value="PAC"/>
    <property type="match status" value="2"/>
</dbReference>
<comment type="subcellular location">
    <subcellularLocation>
        <location evidence="2">Membrane</location>
    </subcellularLocation>
</comment>
<dbReference type="Gene3D" id="3.30.450.20">
    <property type="entry name" value="PAS domain"/>
    <property type="match status" value="2"/>
</dbReference>
<dbReference type="InterPro" id="IPR035965">
    <property type="entry name" value="PAS-like_dom_sf"/>
</dbReference>
<feature type="domain" description="PAC" evidence="13">
    <location>
        <begin position="734"/>
        <end position="786"/>
    </location>
</feature>
<dbReference type="Pfam" id="PF00989">
    <property type="entry name" value="PAS"/>
    <property type="match status" value="1"/>
</dbReference>
<name>A0ABQ5UQ96_9HYPH</name>
<dbReference type="Pfam" id="PF00512">
    <property type="entry name" value="HisKA"/>
    <property type="match status" value="1"/>
</dbReference>
<dbReference type="SUPFAM" id="SSF47384">
    <property type="entry name" value="Homodimeric domain of signal transducing histidine kinase"/>
    <property type="match status" value="1"/>
</dbReference>
<evidence type="ECO:0000259" key="14">
    <source>
        <dbReference type="PROSITE" id="PS50839"/>
    </source>
</evidence>
<comment type="caution">
    <text evidence="15">The sequence shown here is derived from an EMBL/GenBank/DDBJ whole genome shotgun (WGS) entry which is preliminary data.</text>
</comment>
<feature type="domain" description="PAS" evidence="12">
    <location>
        <begin position="661"/>
        <end position="730"/>
    </location>
</feature>
<dbReference type="SUPFAM" id="SSF55785">
    <property type="entry name" value="PYP-like sensor domain (PAS domain)"/>
    <property type="match status" value="2"/>
</dbReference>
<dbReference type="SMART" id="SM01079">
    <property type="entry name" value="CHASE"/>
    <property type="match status" value="1"/>
</dbReference>
<dbReference type="NCBIfam" id="TIGR00229">
    <property type="entry name" value="sensory_box"/>
    <property type="match status" value="2"/>
</dbReference>
<dbReference type="EMBL" id="BSNI01000002">
    <property type="protein sequence ID" value="GLQ17307.1"/>
    <property type="molecule type" value="Genomic_DNA"/>
</dbReference>
<feature type="transmembrane region" description="Helical" evidence="10">
    <location>
        <begin position="12"/>
        <end position="45"/>
    </location>
</feature>
<dbReference type="RefSeq" id="WP_284363346.1">
    <property type="nucleotide sequence ID" value="NZ_BSNI01000002.1"/>
</dbReference>
<dbReference type="SMART" id="SM00387">
    <property type="entry name" value="HATPase_c"/>
    <property type="match status" value="1"/>
</dbReference>
<proteinExistence type="predicted"/>
<dbReference type="InterPro" id="IPR004358">
    <property type="entry name" value="Sig_transdc_His_kin-like_C"/>
</dbReference>
<evidence type="ECO:0000313" key="16">
    <source>
        <dbReference type="Proteomes" id="UP001161405"/>
    </source>
</evidence>
<evidence type="ECO:0000256" key="6">
    <source>
        <dbReference type="ARBA" id="ARBA00022692"/>
    </source>
</evidence>
<comment type="catalytic activity">
    <reaction evidence="1">
        <text>ATP + protein L-histidine = ADP + protein N-phospho-L-histidine.</text>
        <dbReference type="EC" id="2.7.13.3"/>
    </reaction>
</comment>
<feature type="domain" description="PAS" evidence="12">
    <location>
        <begin position="533"/>
        <end position="603"/>
    </location>
</feature>
<feature type="domain" description="CHASE" evidence="14">
    <location>
        <begin position="256"/>
        <end position="475"/>
    </location>
</feature>
<dbReference type="CDD" id="cd00130">
    <property type="entry name" value="PAS"/>
    <property type="match status" value="2"/>
</dbReference>
<dbReference type="InterPro" id="IPR003661">
    <property type="entry name" value="HisK_dim/P_dom"/>
</dbReference>
<sequence length="1009" mass="111708">MDRAFRQAAATMASFIFAIISFAMSVSQLDALIIWLPAGLAVWLFLFQVRYSLVIVLGTTIFSLLLFFDVTKQEASLENHHFAALALTALISPFSSLVVAKFLGRLRDGARELSTGTRDFALLVLVFSILSMLPALLLIPGYSLPIEEIGNIAARDWFAQFLGVVIFAPAYLDFFQRRHLQEHARARKLSDWVAVYAIPVAVFSSTVFAWQATHSSLERSVNTQFDALVSENEDALKSKIHSYENAVLGSAGLIYASETVSRQEWRSYVQTLNVAESFPGISGIGFIKSVDQRDMRQFIASQQRDGAAEFAPHPEVFEDSNYIIQFIEPIETNAPALGLNIAFERNRKAAADLAAKTRNSAITDRILLVQDSEQTPGFLLLHPIYETPLARTEGEPISSTLLGWVYAPFIGKNLLQDLTSAQGSLFNVAIYAGKAEDEDKLIYSSSNEVASLPNSFNPLKRQKTIDLLQKEWTIIWCSTTAFTAQTTNHQPEYILVGGSLISCLLGLFLATVTNSAARVRAEVDYKTSEIANARNGLQAVLDTVVDGVVQISKDGRILGFNPSAERIFGYAADEVIGKNVNVLMPEPYHSQHDGYIHNFLSTGKKRIIGMGRTVSAMRKDGSIFPMELGVNQIQQDGDIAFVGSIRDITDRVAAEEALKQEEQNFRQTMQLAPIPAVAISPEGKLIRANNALQQLLGYEEDELKGTNSKLSHPDDISLDAQQMKQVLAGAISFYSVEKRLITKAGKIVWVEQHVSLVKKANGEPKYFLKQMINLTERKKTQLIKDEFIATVSHELRTPITSISGALGLIIGAFSKDLPEKVSDLLQIAHNNSERLIAIVNDILDMEKLGSGQMHYEFKDLSLEYLLTQSLSLNASYAEKHEVELELIQPDKALKLHVDELRFNQVLTNFISNACKFSPAGGRVRVETKRVGKRVRICVADNGSGIPDEFRNRIFTKFAQADSSSTRKKGGTGLGLMISKQIVEQMNGAIGFESTPNVETVFWAEFEPVT</sequence>
<dbReference type="Gene3D" id="1.10.287.130">
    <property type="match status" value="1"/>
</dbReference>
<dbReference type="InterPro" id="IPR006189">
    <property type="entry name" value="CHASE_dom"/>
</dbReference>
<dbReference type="PROSITE" id="PS50112">
    <property type="entry name" value="PAS"/>
    <property type="match status" value="2"/>
</dbReference>
<evidence type="ECO:0000256" key="2">
    <source>
        <dbReference type="ARBA" id="ARBA00004370"/>
    </source>
</evidence>
<dbReference type="SMART" id="SM00091">
    <property type="entry name" value="PAS"/>
    <property type="match status" value="2"/>
</dbReference>
<dbReference type="InterPro" id="IPR013767">
    <property type="entry name" value="PAS_fold"/>
</dbReference>
<feature type="transmembrane region" description="Helical" evidence="10">
    <location>
        <begin position="82"/>
        <end position="100"/>
    </location>
</feature>
<dbReference type="InterPro" id="IPR001610">
    <property type="entry name" value="PAC"/>
</dbReference>
<feature type="transmembrane region" description="Helical" evidence="10">
    <location>
        <begin position="152"/>
        <end position="172"/>
    </location>
</feature>
<dbReference type="CDD" id="cd16922">
    <property type="entry name" value="HATPase_EvgS-ArcB-TorS-like"/>
    <property type="match status" value="1"/>
</dbReference>
<dbReference type="Gene3D" id="3.30.565.10">
    <property type="entry name" value="Histidine kinase-like ATPase, C-terminal domain"/>
    <property type="match status" value="1"/>
</dbReference>
<evidence type="ECO:0000313" key="15">
    <source>
        <dbReference type="EMBL" id="GLQ17307.1"/>
    </source>
</evidence>
<keyword evidence="16" id="KW-1185">Reference proteome</keyword>
<keyword evidence="7" id="KW-0418">Kinase</keyword>
<dbReference type="InterPro" id="IPR042240">
    <property type="entry name" value="CHASE_sf"/>
</dbReference>
<feature type="transmembrane region" description="Helical" evidence="10">
    <location>
        <begin position="51"/>
        <end position="70"/>
    </location>
</feature>
<dbReference type="Pfam" id="PF02518">
    <property type="entry name" value="HATPase_c"/>
    <property type="match status" value="1"/>
</dbReference>
<dbReference type="CDD" id="cd00082">
    <property type="entry name" value="HisKA"/>
    <property type="match status" value="1"/>
</dbReference>
<feature type="domain" description="Histidine kinase" evidence="11">
    <location>
        <begin position="790"/>
        <end position="1009"/>
    </location>
</feature>
<keyword evidence="5" id="KW-0808">Transferase</keyword>
<protein>
    <recommendedName>
        <fullName evidence="3">histidine kinase</fullName>
        <ecNumber evidence="3">2.7.13.3</ecNumber>
    </recommendedName>
</protein>
<dbReference type="InterPro" id="IPR013655">
    <property type="entry name" value="PAS_fold_3"/>
</dbReference>
<keyword evidence="6 10" id="KW-0812">Transmembrane</keyword>
<dbReference type="SMART" id="SM00086">
    <property type="entry name" value="PAC"/>
    <property type="match status" value="2"/>
</dbReference>
<evidence type="ECO:0000256" key="10">
    <source>
        <dbReference type="SAM" id="Phobius"/>
    </source>
</evidence>
<feature type="domain" description="PAC" evidence="13">
    <location>
        <begin position="610"/>
        <end position="660"/>
    </location>
</feature>
<evidence type="ECO:0000256" key="9">
    <source>
        <dbReference type="ARBA" id="ARBA00023136"/>
    </source>
</evidence>
<accession>A0ABQ5UQ96</accession>
<dbReference type="SUPFAM" id="SSF55874">
    <property type="entry name" value="ATPase domain of HSP90 chaperone/DNA topoisomerase II/histidine kinase"/>
    <property type="match status" value="1"/>
</dbReference>
<dbReference type="InterPro" id="IPR003594">
    <property type="entry name" value="HATPase_dom"/>
</dbReference>
<evidence type="ECO:0000256" key="1">
    <source>
        <dbReference type="ARBA" id="ARBA00000085"/>
    </source>
</evidence>
<evidence type="ECO:0000259" key="12">
    <source>
        <dbReference type="PROSITE" id="PS50112"/>
    </source>
</evidence>